<dbReference type="KEGG" id="drm:Dred_0953"/>
<evidence type="ECO:0000259" key="2">
    <source>
        <dbReference type="SMART" id="SM00858"/>
    </source>
</evidence>
<dbReference type="RefSeq" id="WP_011877317.1">
    <property type="nucleotide sequence ID" value="NC_009253.1"/>
</dbReference>
<dbReference type="HOGENOM" id="CLU_1193268_0_0_9"/>
<dbReference type="OrthoDB" id="163768at2"/>
<evidence type="ECO:0000313" key="3">
    <source>
        <dbReference type="EMBL" id="ABO49488.1"/>
    </source>
</evidence>
<dbReference type="CDD" id="cd11614">
    <property type="entry name" value="SAF_CpaB_FlgA_like"/>
    <property type="match status" value="1"/>
</dbReference>
<proteinExistence type="predicted"/>
<evidence type="ECO:0000256" key="1">
    <source>
        <dbReference type="SAM" id="Phobius"/>
    </source>
</evidence>
<keyword evidence="1" id="KW-0472">Membrane</keyword>
<gene>
    <name evidence="3" type="ordered locus">Dred_0953</name>
</gene>
<dbReference type="InterPro" id="IPR013974">
    <property type="entry name" value="SAF"/>
</dbReference>
<evidence type="ECO:0000313" key="4">
    <source>
        <dbReference type="Proteomes" id="UP000001556"/>
    </source>
</evidence>
<feature type="domain" description="SAF" evidence="2">
    <location>
        <begin position="44"/>
        <end position="106"/>
    </location>
</feature>
<organism evidence="3 4">
    <name type="scientific">Desulforamulus reducens (strain ATCC BAA-1160 / DSM 100696 / MI-1)</name>
    <name type="common">Desulfotomaculum reducens</name>
    <dbReference type="NCBI Taxonomy" id="349161"/>
    <lineage>
        <taxon>Bacteria</taxon>
        <taxon>Bacillati</taxon>
        <taxon>Bacillota</taxon>
        <taxon>Clostridia</taxon>
        <taxon>Eubacteriales</taxon>
        <taxon>Peptococcaceae</taxon>
        <taxon>Desulforamulus</taxon>
    </lineage>
</organism>
<protein>
    <recommendedName>
        <fullName evidence="2">SAF domain-containing protein</fullName>
    </recommendedName>
</protein>
<keyword evidence="1" id="KW-1133">Transmembrane helix</keyword>
<feature type="transmembrane region" description="Helical" evidence="1">
    <location>
        <begin position="12"/>
        <end position="30"/>
    </location>
</feature>
<keyword evidence="4" id="KW-1185">Reference proteome</keyword>
<accession>A4J335</accession>
<dbReference type="EMBL" id="CP000612">
    <property type="protein sequence ID" value="ABO49488.1"/>
    <property type="molecule type" value="Genomic_DNA"/>
</dbReference>
<dbReference type="Proteomes" id="UP000001556">
    <property type="component" value="Chromosome"/>
</dbReference>
<reference evidence="3 4" key="1">
    <citation type="submission" date="2007-03" db="EMBL/GenBank/DDBJ databases">
        <title>Complete sequence of Desulfotomaculum reducens MI-1.</title>
        <authorList>
            <consortium name="US DOE Joint Genome Institute"/>
            <person name="Copeland A."/>
            <person name="Lucas S."/>
            <person name="Lapidus A."/>
            <person name="Barry K."/>
            <person name="Detter J.C."/>
            <person name="Glavina del Rio T."/>
            <person name="Hammon N."/>
            <person name="Israni S."/>
            <person name="Dalin E."/>
            <person name="Tice H."/>
            <person name="Pitluck S."/>
            <person name="Sims D."/>
            <person name="Brettin T."/>
            <person name="Bruce D."/>
            <person name="Han C."/>
            <person name="Tapia R."/>
            <person name="Schmutz J."/>
            <person name="Larimer F."/>
            <person name="Land M."/>
            <person name="Hauser L."/>
            <person name="Kyrpides N."/>
            <person name="Kim E."/>
            <person name="Tebo B.M."/>
            <person name="Richardson P."/>
        </authorList>
    </citation>
    <scope>NUCLEOTIDE SEQUENCE [LARGE SCALE GENOMIC DNA]</scope>
    <source>
        <strain evidence="3 4">MI-1</strain>
    </source>
</reference>
<dbReference type="eggNOG" id="COG3745">
    <property type="taxonomic scope" value="Bacteria"/>
</dbReference>
<dbReference type="STRING" id="349161.Dred_0953"/>
<keyword evidence="1" id="KW-0812">Transmembrane</keyword>
<sequence>MTNLFRKIPIKYIKHFFIMLIVIAVTIPATKYQREWVANNQETISLPVPAHVIYAGHVITPGDITIRKFLKAAQEPTSIQDTTEITGRVAASDLYPMEQIRADKLVPPENILNTGEAYVSIKADSLEQILGGQIQPNMQVDVYHVVDLENAPVLLAKSAIVSGIVGASGSVTPTQNDPPVPKWVLLKVKETECANFTRPVMGGKVFLSQTGYMSTNVSQPTTQTSPQDQVQQ</sequence>
<name>A4J335_DESRM</name>
<dbReference type="AlphaFoldDB" id="A4J335"/>
<dbReference type="SMART" id="SM00858">
    <property type="entry name" value="SAF"/>
    <property type="match status" value="1"/>
</dbReference>